<organism evidence="3 4">
    <name type="scientific">Apiospora arundinis</name>
    <dbReference type="NCBI Taxonomy" id="335852"/>
    <lineage>
        <taxon>Eukaryota</taxon>
        <taxon>Fungi</taxon>
        <taxon>Dikarya</taxon>
        <taxon>Ascomycota</taxon>
        <taxon>Pezizomycotina</taxon>
        <taxon>Sordariomycetes</taxon>
        <taxon>Xylariomycetidae</taxon>
        <taxon>Amphisphaeriales</taxon>
        <taxon>Apiosporaceae</taxon>
        <taxon>Apiospora</taxon>
    </lineage>
</organism>
<feature type="compositionally biased region" description="Polar residues" evidence="2">
    <location>
        <begin position="624"/>
        <end position="641"/>
    </location>
</feature>
<dbReference type="PANTHER" id="PTHR23244">
    <property type="entry name" value="KELCH REPEAT DOMAIN"/>
    <property type="match status" value="1"/>
</dbReference>
<feature type="compositionally biased region" description="Pro residues" evidence="2">
    <location>
        <begin position="527"/>
        <end position="543"/>
    </location>
</feature>
<feature type="region of interest" description="Disordered" evidence="2">
    <location>
        <begin position="1359"/>
        <end position="1388"/>
    </location>
</feature>
<dbReference type="EMBL" id="JAPCWZ010000003">
    <property type="protein sequence ID" value="KAK8874022.1"/>
    <property type="molecule type" value="Genomic_DNA"/>
</dbReference>
<protein>
    <submittedName>
        <fullName evidence="3">Cell polarity protein</fullName>
    </submittedName>
</protein>
<evidence type="ECO:0000313" key="3">
    <source>
        <dbReference type="EMBL" id="KAK8874022.1"/>
    </source>
</evidence>
<feature type="region of interest" description="Disordered" evidence="2">
    <location>
        <begin position="794"/>
        <end position="817"/>
    </location>
</feature>
<feature type="compositionally biased region" description="Low complexity" evidence="2">
    <location>
        <begin position="68"/>
        <end position="90"/>
    </location>
</feature>
<feature type="compositionally biased region" description="Polar residues" evidence="2">
    <location>
        <begin position="450"/>
        <end position="467"/>
    </location>
</feature>
<keyword evidence="4" id="KW-1185">Reference proteome</keyword>
<dbReference type="Proteomes" id="UP001390339">
    <property type="component" value="Unassembled WGS sequence"/>
</dbReference>
<feature type="compositionally biased region" description="Basic and acidic residues" evidence="2">
    <location>
        <begin position="558"/>
        <end position="567"/>
    </location>
</feature>
<evidence type="ECO:0000256" key="1">
    <source>
        <dbReference type="SAM" id="Coils"/>
    </source>
</evidence>
<comment type="caution">
    <text evidence="3">The sequence shown here is derived from an EMBL/GenBank/DDBJ whole genome shotgun (WGS) entry which is preliminary data.</text>
</comment>
<feature type="coiled-coil region" evidence="1">
    <location>
        <begin position="764"/>
        <end position="791"/>
    </location>
</feature>
<evidence type="ECO:0000313" key="4">
    <source>
        <dbReference type="Proteomes" id="UP001390339"/>
    </source>
</evidence>
<dbReference type="Pfam" id="PF24681">
    <property type="entry name" value="Kelch_KLHDC2_KLHL20_DRC7"/>
    <property type="match status" value="1"/>
</dbReference>
<feature type="compositionally biased region" description="Basic and acidic residues" evidence="2">
    <location>
        <begin position="806"/>
        <end position="817"/>
    </location>
</feature>
<dbReference type="SMART" id="SM00612">
    <property type="entry name" value="Kelch"/>
    <property type="match status" value="2"/>
</dbReference>
<dbReference type="PANTHER" id="PTHR23244:SF456">
    <property type="entry name" value="MULTIPLE EPIDERMAL GROWTH FACTOR-LIKE DOMAINS PROTEIN 8"/>
    <property type="match status" value="1"/>
</dbReference>
<name>A0ABR2J8S7_9PEZI</name>
<dbReference type="SUPFAM" id="SSF117281">
    <property type="entry name" value="Kelch motif"/>
    <property type="match status" value="1"/>
</dbReference>
<proteinExistence type="predicted"/>
<dbReference type="Gene3D" id="2.120.10.80">
    <property type="entry name" value="Kelch-type beta propeller"/>
    <property type="match status" value="2"/>
</dbReference>
<feature type="compositionally biased region" description="Polar residues" evidence="2">
    <location>
        <begin position="795"/>
        <end position="805"/>
    </location>
</feature>
<feature type="compositionally biased region" description="Low complexity" evidence="2">
    <location>
        <begin position="97"/>
        <end position="108"/>
    </location>
</feature>
<gene>
    <name evidence="3" type="ORF">PGQ11_004536</name>
</gene>
<feature type="compositionally biased region" description="Pro residues" evidence="2">
    <location>
        <begin position="657"/>
        <end position="670"/>
    </location>
</feature>
<feature type="compositionally biased region" description="Polar residues" evidence="2">
    <location>
        <begin position="593"/>
        <end position="607"/>
    </location>
</feature>
<sequence length="1468" mass="160653">MAFLFKSKKSQDRAPQSRDGPPSASSVQSAAGRVARDDKAARSTPTGSLNSIDNDASPLQDPEKYAARRAAAEQQQQQQQQSPPSAQQSSNDLPFRNSPSSPPNNNSSLYPWSQRRMNFTSSIPSPFPRYGAAVNSVSSKEGDIYVMGGLINSSTVKGDLWLIEAGGSLSCYPLATTAEGPGPRVGHASLLVGNAFIVYGGDTKVDETDLLDETLYLLNTSTRQWSRALPAGPRPTGRYGHSLNILGSKIYIFGGQVEGYFMNDLAAFDLNQLQAPNNKWEVLIENTDTAPNKGKVPPARTNHSMVTYGDKLYLFGGTNGFQWFNDVWCYDPAINQWSQLDCIGYIPVPREGHAAALVDDVMYVFGGRTEEGADLGDLAAFRIASRRWYTFQNMGPSPSPRSGHSMTTVGKGIVVVGGEPSSTMTAVNDLSFIYVLDTTKIRYPNDAQIQSNTQKMQQARRPSTSEPPGTVARLPTSREVSIERRARENGPGSPTSKGPNGPQPMGPAAAASAASKLPRTADRGPPDRGPPQGPPPQGQPPRPTVNTTPSGGRARNASIERIERETVRAAAGSPNSQTGSPISREVIPEESPVSANGRRTPNQQPNRATPKPGTAVTEPARARSGSTRQTRGQSSVDSNTEPAIKNVAAPVSAPAPASAPRPASPPPPTRQPSNPLSRRGSSGRNSQTVALLKELDTTRNRNAWYASELELARKSGYVPNTPMSPTLEKRGAETFDEEDRPLIEALLAMKQELANVQNSVDKQAVLAAKQIAEAERQRDAAIQEAVYAKARMAAQTGSTASTPQLDQDRDADSRDRTAEISRKFAAALDLQKGLQNKLERCTSDLDAEKRARQLADETAGAAQKRMTDLETYKQQTSLELESLRAELHNAQREAREQATAAAEAVAAMQMLRVEHGDLQSKYEDAPNSEREGGSTLDSLREALTASADMRNHFEKKLEEERANRENIETKLTTLKAEHEARTAELVAITQRLRDAEELAERHAAEAKVHRQAVISGLDKVSQDGAKSKQADSDRIIALQGQVNAANNLVRKYQQEANTASDKLRTAEERIAGLEAYQEQSSREGVTIRRQLQAAMKDTQSLQALNSDLKHQLANQQLETNAMTVQYSTLKDILTERGLSPTGVTRARNFGSRNDSPANGDLEQQLAEAKAAHDETKQNFEIQSQQAETAYRERVQQLESDYQSAVHYVKGTEKMLKRMKEELSKFKTENARLKTENIELEERALAGNASAGSGDWEPQRAALEAKIQSLENQVRQSSVQLEQQLNEVRRELEGTRQERDKAKKTTAESVERLTSKEKDLEQMQQDYAQLEKRALDAEHKVGLLLDQVENSVDNYRRRSRQVPMDTPPNLNGLGHSRQESSEAESLYGGLGDARNSAALDNLADELDQLRSKWEATNENYRLSNAFDFETAPAKKSEEVGLGLSASLADWRKRLDTEEAEGTNGTKHAS</sequence>
<dbReference type="InterPro" id="IPR015915">
    <property type="entry name" value="Kelch-typ_b-propeller"/>
</dbReference>
<dbReference type="InterPro" id="IPR006652">
    <property type="entry name" value="Kelch_1"/>
</dbReference>
<feature type="compositionally biased region" description="Polar residues" evidence="2">
    <location>
        <begin position="671"/>
        <end position="689"/>
    </location>
</feature>
<feature type="coiled-coil region" evidence="1">
    <location>
        <begin position="950"/>
        <end position="1083"/>
    </location>
</feature>
<reference evidence="3 4" key="1">
    <citation type="journal article" date="2024" name="IMA Fungus">
        <title>Apiospora arundinis, a panoply of carbohydrate-active enzymes and secondary metabolites.</title>
        <authorList>
            <person name="Sorensen T."/>
            <person name="Petersen C."/>
            <person name="Muurmann A.T."/>
            <person name="Christiansen J.V."/>
            <person name="Brundto M.L."/>
            <person name="Overgaard C.K."/>
            <person name="Boysen A.T."/>
            <person name="Wollenberg R.D."/>
            <person name="Larsen T.O."/>
            <person name="Sorensen J.L."/>
            <person name="Nielsen K.L."/>
            <person name="Sondergaard T.E."/>
        </authorList>
    </citation>
    <scope>NUCLEOTIDE SEQUENCE [LARGE SCALE GENOMIC DNA]</scope>
    <source>
        <strain evidence="3 4">AAU 773</strain>
    </source>
</reference>
<feature type="coiled-coil region" evidence="1">
    <location>
        <begin position="866"/>
        <end position="900"/>
    </location>
</feature>
<evidence type="ECO:0000256" key="2">
    <source>
        <dbReference type="SAM" id="MobiDB-lite"/>
    </source>
</evidence>
<feature type="region of interest" description="Disordered" evidence="2">
    <location>
        <begin position="1289"/>
        <end position="1312"/>
    </location>
</feature>
<feature type="compositionally biased region" description="Polar residues" evidence="2">
    <location>
        <begin position="43"/>
        <end position="54"/>
    </location>
</feature>
<keyword evidence="1" id="KW-0175">Coiled coil</keyword>
<accession>A0ABR2J8S7</accession>
<feature type="region of interest" description="Disordered" evidence="2">
    <location>
        <begin position="1"/>
        <end position="112"/>
    </location>
</feature>
<feature type="region of interest" description="Disordered" evidence="2">
    <location>
        <begin position="450"/>
        <end position="697"/>
    </location>
</feature>